<organism evidence="1 2">
    <name type="scientific">Paracoccus methylarcula</name>
    <dbReference type="NCBI Taxonomy" id="72022"/>
    <lineage>
        <taxon>Bacteria</taxon>
        <taxon>Pseudomonadati</taxon>
        <taxon>Pseudomonadota</taxon>
        <taxon>Alphaproteobacteria</taxon>
        <taxon>Rhodobacterales</taxon>
        <taxon>Paracoccaceae</taxon>
        <taxon>Paracoccus</taxon>
    </lineage>
</organism>
<dbReference type="GO" id="GO:0003677">
    <property type="term" value="F:DNA binding"/>
    <property type="evidence" value="ECO:0007669"/>
    <property type="project" value="InterPro"/>
</dbReference>
<protein>
    <submittedName>
        <fullName evidence="1">Transcriptional regulator</fullName>
    </submittedName>
</protein>
<dbReference type="AlphaFoldDB" id="A0A422QVP4"/>
<gene>
    <name evidence="1" type="ORF">A7A09_014015</name>
</gene>
<evidence type="ECO:0000313" key="2">
    <source>
        <dbReference type="Proteomes" id="UP000238137"/>
    </source>
</evidence>
<keyword evidence="2" id="KW-1185">Reference proteome</keyword>
<name>A0A422QVP4_9RHOB</name>
<accession>A0A422QVP4</accession>
<dbReference type="RefSeq" id="WP_106691982.1">
    <property type="nucleotide sequence ID" value="NZ_PXNQ02000008.1"/>
</dbReference>
<sequence>MAHPYADSAAAKLIADRVRDLKHSKTQGEIATEAGFRNSNFLTMLKTGANKVPLDRVPDLARALEVDPALLMRLSLEQSIGPAAAAAVVSVFGTPVTQNELQWLNEIRDGSNHKDPHMTAKGRAAIRGYFGK</sequence>
<dbReference type="OrthoDB" id="7859023at2"/>
<dbReference type="SUPFAM" id="SSF47413">
    <property type="entry name" value="lambda repressor-like DNA-binding domains"/>
    <property type="match status" value="1"/>
</dbReference>
<dbReference type="EMBL" id="PXNQ02000008">
    <property type="protein sequence ID" value="RNF34014.1"/>
    <property type="molecule type" value="Genomic_DNA"/>
</dbReference>
<evidence type="ECO:0000313" key="1">
    <source>
        <dbReference type="EMBL" id="RNF34014.1"/>
    </source>
</evidence>
<reference evidence="1" key="1">
    <citation type="submission" date="2018-05" db="EMBL/GenBank/DDBJ databases">
        <title>Reclassification of Methylarcula marina and Methylarcula terricola as Paracoccus methylarcula sp.nov., comb.nov. and Paracoccus terricola comb.nov.</title>
        <authorList>
            <person name="Shmareva M.N."/>
            <person name="Doronina N.V."/>
            <person name="Vasilenko O.V."/>
            <person name="Tarlachkov S.V."/>
            <person name="Trotsenko Y.A."/>
        </authorList>
    </citation>
    <scope>NUCLEOTIDE SEQUENCE [LARGE SCALE GENOMIC DNA]</scope>
    <source>
        <strain evidence="1">VKM B-2159</strain>
    </source>
</reference>
<dbReference type="InterPro" id="IPR010982">
    <property type="entry name" value="Lambda_DNA-bd_dom_sf"/>
</dbReference>
<proteinExistence type="predicted"/>
<comment type="caution">
    <text evidence="1">The sequence shown here is derived from an EMBL/GenBank/DDBJ whole genome shotgun (WGS) entry which is preliminary data.</text>
</comment>
<dbReference type="Proteomes" id="UP000238137">
    <property type="component" value="Unassembled WGS sequence"/>
</dbReference>